<feature type="non-terminal residue" evidence="1">
    <location>
        <position position="87"/>
    </location>
</feature>
<name>W1VHR8_9ACTO</name>
<evidence type="ECO:0000313" key="2">
    <source>
        <dbReference type="Proteomes" id="UP000018852"/>
    </source>
</evidence>
<accession>W1VHR8</accession>
<gene>
    <name evidence="1" type="ORF">Q605_AUC00696G0001</name>
</gene>
<sequence length="87" mass="10098">MNKQLAAEFVLQRVVPDLRIVRVVEEQRPHQRRSPSNTVLCLAGQIRPQLLTECHKPTRYLHHLWLTCSLRHVPRRAVTARTAMVVA</sequence>
<proteinExistence type="predicted"/>
<dbReference type="Proteomes" id="UP000018852">
    <property type="component" value="Unassembled WGS sequence"/>
</dbReference>
<comment type="caution">
    <text evidence="1">The sequence shown here is derived from an EMBL/GenBank/DDBJ whole genome shotgun (WGS) entry which is preliminary data.</text>
</comment>
<organism evidence="1 2">
    <name type="scientific">Actinomyces urogenitalis DORA_12</name>
    <dbReference type="NCBI Taxonomy" id="1403939"/>
    <lineage>
        <taxon>Bacteria</taxon>
        <taxon>Bacillati</taxon>
        <taxon>Actinomycetota</taxon>
        <taxon>Actinomycetes</taxon>
        <taxon>Actinomycetales</taxon>
        <taxon>Actinomycetaceae</taxon>
        <taxon>Actinomyces</taxon>
    </lineage>
</organism>
<evidence type="ECO:0000313" key="1">
    <source>
        <dbReference type="EMBL" id="ETJ04380.1"/>
    </source>
</evidence>
<dbReference type="EMBL" id="AZLV01000696">
    <property type="protein sequence ID" value="ETJ04380.1"/>
    <property type="molecule type" value="Genomic_DNA"/>
</dbReference>
<protein>
    <submittedName>
        <fullName evidence="1">Uncharacterized protein</fullName>
    </submittedName>
</protein>
<dbReference type="AlphaFoldDB" id="W1VHR8"/>
<reference evidence="1 2" key="1">
    <citation type="submission" date="2013-12" db="EMBL/GenBank/DDBJ databases">
        <title>A Varibaculum cambriense genome reconstructed from a premature infant gut community with otherwise low bacterial novelty that shifts toward anaerobic metabolism during the third week of life.</title>
        <authorList>
            <person name="Brown C.T."/>
            <person name="Sharon I."/>
            <person name="Thomas B.C."/>
            <person name="Castelle C.J."/>
            <person name="Morowitz M.J."/>
            <person name="Banfield J.F."/>
        </authorList>
    </citation>
    <scope>NUCLEOTIDE SEQUENCE [LARGE SCALE GENOMIC DNA]</scope>
    <source>
        <strain evidence="2">DORA_12</strain>
    </source>
</reference>